<protein>
    <submittedName>
        <fullName evidence="1">Uncharacterized protein</fullName>
    </submittedName>
</protein>
<proteinExistence type="predicted"/>
<reference evidence="2" key="1">
    <citation type="journal article" date="2011" name="Genome Res.">
        <title>Phylogeny-wide analysis of social amoeba genomes highlights ancient origins for complex intercellular communication.</title>
        <authorList>
            <person name="Heidel A.J."/>
            <person name="Lawal H.M."/>
            <person name="Felder M."/>
            <person name="Schilde C."/>
            <person name="Helps N.R."/>
            <person name="Tunggal B."/>
            <person name="Rivero F."/>
            <person name="John U."/>
            <person name="Schleicher M."/>
            <person name="Eichinger L."/>
            <person name="Platzer M."/>
            <person name="Noegel A.A."/>
            <person name="Schaap P."/>
            <person name="Gloeckner G."/>
        </authorList>
    </citation>
    <scope>NUCLEOTIDE SEQUENCE [LARGE SCALE GENOMIC DNA]</scope>
    <source>
        <strain evidence="2">SH3</strain>
    </source>
</reference>
<dbReference type="RefSeq" id="XP_004361002.1">
    <property type="nucleotide sequence ID" value="XM_004360945.1"/>
</dbReference>
<keyword evidence="2" id="KW-1185">Reference proteome</keyword>
<organism evidence="1 2">
    <name type="scientific">Cavenderia fasciculata</name>
    <name type="common">Slime mold</name>
    <name type="synonym">Dictyostelium fasciculatum</name>
    <dbReference type="NCBI Taxonomy" id="261658"/>
    <lineage>
        <taxon>Eukaryota</taxon>
        <taxon>Amoebozoa</taxon>
        <taxon>Evosea</taxon>
        <taxon>Eumycetozoa</taxon>
        <taxon>Dictyostelia</taxon>
        <taxon>Acytosteliales</taxon>
        <taxon>Cavenderiaceae</taxon>
        <taxon>Cavenderia</taxon>
    </lineage>
</organism>
<dbReference type="Proteomes" id="UP000007797">
    <property type="component" value="Unassembled WGS sequence"/>
</dbReference>
<dbReference type="OMA" id="YRICNIN"/>
<evidence type="ECO:0000313" key="2">
    <source>
        <dbReference type="Proteomes" id="UP000007797"/>
    </source>
</evidence>
<dbReference type="KEGG" id="dfa:DFA_05283"/>
<dbReference type="EMBL" id="GL883008">
    <property type="protein sequence ID" value="EGG23151.1"/>
    <property type="molecule type" value="Genomic_DNA"/>
</dbReference>
<accession>F4PNU8</accession>
<dbReference type="GeneID" id="14875447"/>
<name>F4PNU8_CACFS</name>
<evidence type="ECO:0000313" key="1">
    <source>
        <dbReference type="EMBL" id="EGG23151.1"/>
    </source>
</evidence>
<dbReference type="AlphaFoldDB" id="F4PNU8"/>
<gene>
    <name evidence="1" type="ORF">DFA_05283</name>
</gene>
<sequence length="751" mass="89277">MMEYQLFKSIINNVFIRQKIFQSIRWIHLACRIDYSIIKNHKRLLKQQQQQKNRTVDKLYNYAYNPISGKELEDEMSLYQFILYDRADLFLKYADLLKDPMYSGKGLDIRMVNEDIKDLVNQFGLKLLWETAFRLSSDPSILNYLITNYFKKDYNSLHNLLKSNHYYKYRIYNNNNNNNDISATNRLNMKKLIEYIKFIISLQLSINMFRPLKSSHKFIKLIFKYETIRITIINQIKSFNPYNEIEMESDEKQIIQTIELLWQYRICNINWKDLIFQSMKYSKLKVIDYILLKRGNSIIASGHLNWSIWNSNMEMINYLFIKNNNLQPNNYTLNSALNPKSTSNLELNLSILKFIIDKFKFKNNSWIVKSIHPKLQSIEILEIVSKKNISSSFKLIGSFILNNNIEMIKKFTIMVKDENRFINYSNAFNICLKIGSIKMLESILQLQQEQNRLGSPKKRFILDYVIGQDENHSVQLYITMIKKIIVGNIIIKIKSLDIISKLLTHQDQSIWKLFLEFKICKRIKKNNIGKILSYCQSTEILETIINLFRPKVTDWKRTLLVSTKNLNLEIFKKVLPIIFITGYTGAPCLLGPIHQTLIDIIEWSYRMDYLNDEKENNTYQIVRMKTMEFLKCVFEFSKFKHWNSNTIYISPIIINQQKEMSTGSILSFFKDCKCLYHTRNLSETLISKRRDQHLDNCASYSIMEIIKDNNIEKFILSTRHGSITNYHLNLAYLYGSFKILNFILNTFRKEK</sequence>